<dbReference type="Gene3D" id="3.40.30.10">
    <property type="entry name" value="Glutaredoxin"/>
    <property type="match status" value="1"/>
</dbReference>
<dbReference type="EMBL" id="LNQE01001161">
    <property type="protein sequence ID" value="KUG20645.1"/>
    <property type="molecule type" value="Genomic_DNA"/>
</dbReference>
<name>A0A0W8FIB4_9ZZZZ</name>
<feature type="domain" description="Thioredoxin" evidence="5">
    <location>
        <begin position="24"/>
        <end position="149"/>
    </location>
</feature>
<keyword evidence="1" id="KW-0813">Transport</keyword>
<dbReference type="FunFam" id="3.40.30.10:FF:000001">
    <property type="entry name" value="Thioredoxin"/>
    <property type="match status" value="1"/>
</dbReference>
<accession>A0A0W8FIB4</accession>
<gene>
    <name evidence="6" type="ORF">ASZ90_009616</name>
</gene>
<organism evidence="6">
    <name type="scientific">hydrocarbon metagenome</name>
    <dbReference type="NCBI Taxonomy" id="938273"/>
    <lineage>
        <taxon>unclassified sequences</taxon>
        <taxon>metagenomes</taxon>
        <taxon>ecological metagenomes</taxon>
    </lineage>
</organism>
<keyword evidence="2" id="KW-0249">Electron transport</keyword>
<dbReference type="InterPro" id="IPR017937">
    <property type="entry name" value="Thioredoxin_CS"/>
</dbReference>
<dbReference type="PROSITE" id="PS51352">
    <property type="entry name" value="THIOREDOXIN_2"/>
    <property type="match status" value="1"/>
</dbReference>
<dbReference type="InterPro" id="IPR036249">
    <property type="entry name" value="Thioredoxin-like_sf"/>
</dbReference>
<evidence type="ECO:0000256" key="3">
    <source>
        <dbReference type="ARBA" id="ARBA00023157"/>
    </source>
</evidence>
<dbReference type="GO" id="GO:0015035">
    <property type="term" value="F:protein-disulfide reductase activity"/>
    <property type="evidence" value="ECO:0007669"/>
    <property type="project" value="InterPro"/>
</dbReference>
<protein>
    <submittedName>
        <fullName evidence="6">Thioredoxin</fullName>
    </submittedName>
</protein>
<dbReference type="InterPro" id="IPR005746">
    <property type="entry name" value="Thioredoxin"/>
</dbReference>
<dbReference type="SUPFAM" id="SSF52833">
    <property type="entry name" value="Thioredoxin-like"/>
    <property type="match status" value="1"/>
</dbReference>
<reference evidence="6" key="1">
    <citation type="journal article" date="2015" name="Proc. Natl. Acad. Sci. U.S.A.">
        <title>Networks of energetic and metabolic interactions define dynamics in microbial communities.</title>
        <authorList>
            <person name="Embree M."/>
            <person name="Liu J.K."/>
            <person name="Al-Bassam M.M."/>
            <person name="Zengler K."/>
        </authorList>
    </citation>
    <scope>NUCLEOTIDE SEQUENCE</scope>
</reference>
<keyword evidence="3" id="KW-1015">Disulfide bond</keyword>
<proteinExistence type="predicted"/>
<keyword evidence="4" id="KW-0676">Redox-active center</keyword>
<dbReference type="PANTHER" id="PTHR45663">
    <property type="entry name" value="GEO12009P1"/>
    <property type="match status" value="1"/>
</dbReference>
<comment type="caution">
    <text evidence="6">The sequence shown here is derived from an EMBL/GenBank/DDBJ whole genome shotgun (WGS) entry which is preliminary data.</text>
</comment>
<dbReference type="CDD" id="cd02947">
    <property type="entry name" value="TRX_family"/>
    <property type="match status" value="1"/>
</dbReference>
<dbReference type="AlphaFoldDB" id="A0A0W8FIB4"/>
<dbReference type="PRINTS" id="PR00421">
    <property type="entry name" value="THIOREDOXIN"/>
</dbReference>
<evidence type="ECO:0000256" key="4">
    <source>
        <dbReference type="ARBA" id="ARBA00023284"/>
    </source>
</evidence>
<dbReference type="Pfam" id="PF00085">
    <property type="entry name" value="Thioredoxin"/>
    <property type="match status" value="1"/>
</dbReference>
<dbReference type="PROSITE" id="PS00194">
    <property type="entry name" value="THIOREDOXIN_1"/>
    <property type="match status" value="1"/>
</dbReference>
<dbReference type="GO" id="GO:0005737">
    <property type="term" value="C:cytoplasm"/>
    <property type="evidence" value="ECO:0007669"/>
    <property type="project" value="TreeGrafter"/>
</dbReference>
<dbReference type="PANTHER" id="PTHR45663:SF11">
    <property type="entry name" value="GEO12009P1"/>
    <property type="match status" value="1"/>
</dbReference>
<evidence type="ECO:0000256" key="1">
    <source>
        <dbReference type="ARBA" id="ARBA00022448"/>
    </source>
</evidence>
<evidence type="ECO:0000259" key="5">
    <source>
        <dbReference type="PROSITE" id="PS51352"/>
    </source>
</evidence>
<sequence length="152" mass="16943">MYAAYPCLMEQNRPQDDELRRLREKRLRELQRAAAPSEPAKVLEVSDSTFNGIIQSYPFIVVDFWAEWCGPCRMVGPAIEELAQEYAGRVTFGKCNVDENLRVATSFGISAIPTLLLFSHGRMVDRVVGAHPKSTIKARILRVFGAAVQGGT</sequence>
<evidence type="ECO:0000313" key="6">
    <source>
        <dbReference type="EMBL" id="KUG20645.1"/>
    </source>
</evidence>
<evidence type="ECO:0000256" key="2">
    <source>
        <dbReference type="ARBA" id="ARBA00022982"/>
    </source>
</evidence>
<dbReference type="NCBIfam" id="TIGR01068">
    <property type="entry name" value="thioredoxin"/>
    <property type="match status" value="1"/>
</dbReference>
<dbReference type="InterPro" id="IPR013766">
    <property type="entry name" value="Thioredoxin_domain"/>
</dbReference>